<dbReference type="CDD" id="cd01647">
    <property type="entry name" value="RT_LTR"/>
    <property type="match status" value="1"/>
</dbReference>
<feature type="region of interest" description="Disordered" evidence="1">
    <location>
        <begin position="113"/>
        <end position="185"/>
    </location>
</feature>
<reference evidence="2 3" key="1">
    <citation type="journal article" date="2019" name="Sci. Rep.">
        <title>Orb-weaving spider Araneus ventricosus genome elucidates the spidroin gene catalogue.</title>
        <authorList>
            <person name="Kono N."/>
            <person name="Nakamura H."/>
            <person name="Ohtoshi R."/>
            <person name="Moran D.A.P."/>
            <person name="Shinohara A."/>
            <person name="Yoshida Y."/>
            <person name="Fujiwara M."/>
            <person name="Mori M."/>
            <person name="Tomita M."/>
            <person name="Arakawa K."/>
        </authorList>
    </citation>
    <scope>NUCLEOTIDE SEQUENCE [LARGE SCALE GENOMIC DNA]</scope>
</reference>
<feature type="region of interest" description="Disordered" evidence="1">
    <location>
        <begin position="291"/>
        <end position="310"/>
    </location>
</feature>
<evidence type="ECO:0000313" key="2">
    <source>
        <dbReference type="EMBL" id="GBM61034.1"/>
    </source>
</evidence>
<dbReference type="SUPFAM" id="SSF56672">
    <property type="entry name" value="DNA/RNA polymerases"/>
    <property type="match status" value="1"/>
</dbReference>
<dbReference type="EMBL" id="BGPR01001749">
    <property type="protein sequence ID" value="GBM61034.1"/>
    <property type="molecule type" value="Genomic_DNA"/>
</dbReference>
<sequence length="351" mass="39264">MVHNRKNVKFKNCYSDLIEPSESEIAHPIVCIAKKDSSLKMCIDFRGLNAVTKVPVFPMKSMQELIFIAGSANWSTSSDLLKEYWQTKMDEESKLLTAFTTHNAVYKIPDSDADMAGTAENCSDTDMKELRDNSTESTSKEALENNMERGEHLGVSSQQNPTPRNDKSVDPTTHRPRDKSPTSIQISDEFIVENTVATTQAITLKQFLAEWSRTMRTYPKRDPGYQRVLEETQNVNINLNSLLATLGVPLFKLPESSSHLAQITERAKRNQESETIKVSPATSHPKVKINLEGNRINPNNSPKKNRTKRVANPEGFIIPAKHLVARNPKKVAIESAPILATPPLGKTKLLL</sequence>
<dbReference type="Gene3D" id="3.10.10.10">
    <property type="entry name" value="HIV Type 1 Reverse Transcriptase, subunit A, domain 1"/>
    <property type="match status" value="1"/>
</dbReference>
<protein>
    <submittedName>
        <fullName evidence="2">Uncharacterized protein</fullName>
    </submittedName>
</protein>
<dbReference type="PANTHER" id="PTHR37984">
    <property type="entry name" value="PROTEIN CBG26694"/>
    <property type="match status" value="1"/>
</dbReference>
<dbReference type="AlphaFoldDB" id="A0A4Y2H9F5"/>
<gene>
    <name evidence="2" type="ORF">AVEN_264365_1</name>
</gene>
<dbReference type="Gene3D" id="3.30.70.270">
    <property type="match status" value="1"/>
</dbReference>
<dbReference type="OrthoDB" id="6355569at2759"/>
<dbReference type="GO" id="GO:0071897">
    <property type="term" value="P:DNA biosynthetic process"/>
    <property type="evidence" value="ECO:0007669"/>
    <property type="project" value="UniProtKB-ARBA"/>
</dbReference>
<proteinExistence type="predicted"/>
<dbReference type="InterPro" id="IPR043128">
    <property type="entry name" value="Rev_trsase/Diguanyl_cyclase"/>
</dbReference>
<keyword evidence="3" id="KW-1185">Reference proteome</keyword>
<dbReference type="Proteomes" id="UP000499080">
    <property type="component" value="Unassembled WGS sequence"/>
</dbReference>
<feature type="compositionally biased region" description="Basic and acidic residues" evidence="1">
    <location>
        <begin position="125"/>
        <end position="152"/>
    </location>
</feature>
<evidence type="ECO:0000313" key="3">
    <source>
        <dbReference type="Proteomes" id="UP000499080"/>
    </source>
</evidence>
<feature type="compositionally biased region" description="Basic and acidic residues" evidence="1">
    <location>
        <begin position="164"/>
        <end position="180"/>
    </location>
</feature>
<comment type="caution">
    <text evidence="2">The sequence shown here is derived from an EMBL/GenBank/DDBJ whole genome shotgun (WGS) entry which is preliminary data.</text>
</comment>
<dbReference type="InterPro" id="IPR050951">
    <property type="entry name" value="Retrovirus_Pol_polyprotein"/>
</dbReference>
<accession>A0A4Y2H9F5</accession>
<dbReference type="PANTHER" id="PTHR37984:SF5">
    <property type="entry name" value="PROTEIN NYNRIN-LIKE"/>
    <property type="match status" value="1"/>
</dbReference>
<organism evidence="2 3">
    <name type="scientific">Araneus ventricosus</name>
    <name type="common">Orbweaver spider</name>
    <name type="synonym">Epeira ventricosa</name>
    <dbReference type="NCBI Taxonomy" id="182803"/>
    <lineage>
        <taxon>Eukaryota</taxon>
        <taxon>Metazoa</taxon>
        <taxon>Ecdysozoa</taxon>
        <taxon>Arthropoda</taxon>
        <taxon>Chelicerata</taxon>
        <taxon>Arachnida</taxon>
        <taxon>Araneae</taxon>
        <taxon>Araneomorphae</taxon>
        <taxon>Entelegynae</taxon>
        <taxon>Araneoidea</taxon>
        <taxon>Araneidae</taxon>
        <taxon>Araneus</taxon>
    </lineage>
</organism>
<dbReference type="InterPro" id="IPR043502">
    <property type="entry name" value="DNA/RNA_pol_sf"/>
</dbReference>
<evidence type="ECO:0000256" key="1">
    <source>
        <dbReference type="SAM" id="MobiDB-lite"/>
    </source>
</evidence>
<name>A0A4Y2H9F5_ARAVE</name>